<dbReference type="InterPro" id="IPR035093">
    <property type="entry name" value="RelE/ParE_toxin_dom_sf"/>
</dbReference>
<sequence>MEIQVSERFKRSYRKLPKRIKDRAKEKEAIFRTNPFDLSLKTHKLSGKDAGVWAFWVSDSYRIKFMFLPSREVLFLDIGTHKIYK</sequence>
<evidence type="ECO:0000313" key="2">
    <source>
        <dbReference type="Proteomes" id="UP000178222"/>
    </source>
</evidence>
<dbReference type="AlphaFoldDB" id="A0A1G2RZ84"/>
<organism evidence="1 2">
    <name type="scientific">Candidatus Wildermuthbacteria bacterium RIFCSPLOWO2_02_FULL_47_9c</name>
    <dbReference type="NCBI Taxonomy" id="1802466"/>
    <lineage>
        <taxon>Bacteria</taxon>
        <taxon>Candidatus Wildermuthiibacteriota</taxon>
    </lineage>
</organism>
<protein>
    <recommendedName>
        <fullName evidence="3">Type II toxin-antitoxin system mRNA interferase toxin, RelE/StbE family</fullName>
    </recommendedName>
</protein>
<gene>
    <name evidence="1" type="ORF">A3J30_03195</name>
</gene>
<dbReference type="Gene3D" id="3.30.2310.20">
    <property type="entry name" value="RelE-like"/>
    <property type="match status" value="1"/>
</dbReference>
<reference evidence="1 2" key="1">
    <citation type="journal article" date="2016" name="Nat. Commun.">
        <title>Thousands of microbial genomes shed light on interconnected biogeochemical processes in an aquifer system.</title>
        <authorList>
            <person name="Anantharaman K."/>
            <person name="Brown C.T."/>
            <person name="Hug L.A."/>
            <person name="Sharon I."/>
            <person name="Castelle C.J."/>
            <person name="Probst A.J."/>
            <person name="Thomas B.C."/>
            <person name="Singh A."/>
            <person name="Wilkins M.J."/>
            <person name="Karaoz U."/>
            <person name="Brodie E.L."/>
            <person name="Williams K.H."/>
            <person name="Hubbard S.S."/>
            <person name="Banfield J.F."/>
        </authorList>
    </citation>
    <scope>NUCLEOTIDE SEQUENCE [LARGE SCALE GENOMIC DNA]</scope>
</reference>
<dbReference type="Proteomes" id="UP000178222">
    <property type="component" value="Unassembled WGS sequence"/>
</dbReference>
<accession>A0A1G2RZ84</accession>
<dbReference type="EMBL" id="MHUL01000003">
    <property type="protein sequence ID" value="OHA77778.1"/>
    <property type="molecule type" value="Genomic_DNA"/>
</dbReference>
<name>A0A1G2RZ84_9BACT</name>
<evidence type="ECO:0008006" key="3">
    <source>
        <dbReference type="Google" id="ProtNLM"/>
    </source>
</evidence>
<evidence type="ECO:0000313" key="1">
    <source>
        <dbReference type="EMBL" id="OHA77778.1"/>
    </source>
</evidence>
<comment type="caution">
    <text evidence="1">The sequence shown here is derived from an EMBL/GenBank/DDBJ whole genome shotgun (WGS) entry which is preliminary data.</text>
</comment>
<proteinExistence type="predicted"/>
<dbReference type="SUPFAM" id="SSF143011">
    <property type="entry name" value="RelE-like"/>
    <property type="match status" value="1"/>
</dbReference>